<accession>A0AAD7MRE9</accession>
<sequence>MSSASARPPPPSFDESSASGSDDATPPPPPPPPKPKPRPKKKVVAFKPSYMTIVDDVVYEDRTRDNNKPLDPFIHLRGDDLQQTRRLLVDPGLLPKLAKSESKLHRALEHFLYFLPNLVQHDREWGGGRPWPDELSRFLYPLRYLLAYCDSATLALAGRNIKLIPSENPDLENTHLGADWTLPPAIFYWMKVSDATEEDRAALAKYQNPPSPPSQFIKIRSSPALAVETKQTATRDESVRLPVPQASSSKDAASLEEVPVRRYPVRSPAARRAPAHIVRFQEEEDKRKKKRQKEGTLILMPFSSALS</sequence>
<dbReference type="EMBL" id="JARKIB010000171">
    <property type="protein sequence ID" value="KAJ7728664.1"/>
    <property type="molecule type" value="Genomic_DNA"/>
</dbReference>
<keyword evidence="3" id="KW-1185">Reference proteome</keyword>
<protein>
    <submittedName>
        <fullName evidence="2">Uncharacterized protein</fullName>
    </submittedName>
</protein>
<evidence type="ECO:0000256" key="1">
    <source>
        <dbReference type="SAM" id="MobiDB-lite"/>
    </source>
</evidence>
<reference evidence="2" key="1">
    <citation type="submission" date="2023-03" db="EMBL/GenBank/DDBJ databases">
        <title>Massive genome expansion in bonnet fungi (Mycena s.s.) driven by repeated elements and novel gene families across ecological guilds.</title>
        <authorList>
            <consortium name="Lawrence Berkeley National Laboratory"/>
            <person name="Harder C.B."/>
            <person name="Miyauchi S."/>
            <person name="Viragh M."/>
            <person name="Kuo A."/>
            <person name="Thoen E."/>
            <person name="Andreopoulos B."/>
            <person name="Lu D."/>
            <person name="Skrede I."/>
            <person name="Drula E."/>
            <person name="Henrissat B."/>
            <person name="Morin E."/>
            <person name="Kohler A."/>
            <person name="Barry K."/>
            <person name="LaButti K."/>
            <person name="Morin E."/>
            <person name="Salamov A."/>
            <person name="Lipzen A."/>
            <person name="Mereny Z."/>
            <person name="Hegedus B."/>
            <person name="Baldrian P."/>
            <person name="Stursova M."/>
            <person name="Weitz H."/>
            <person name="Taylor A."/>
            <person name="Grigoriev I.V."/>
            <person name="Nagy L.G."/>
            <person name="Martin F."/>
            <person name="Kauserud H."/>
        </authorList>
    </citation>
    <scope>NUCLEOTIDE SEQUENCE</scope>
    <source>
        <strain evidence="2">CBHHK182m</strain>
    </source>
</reference>
<proteinExistence type="predicted"/>
<feature type="region of interest" description="Disordered" evidence="1">
    <location>
        <begin position="231"/>
        <end position="257"/>
    </location>
</feature>
<feature type="region of interest" description="Disordered" evidence="1">
    <location>
        <begin position="281"/>
        <end position="307"/>
    </location>
</feature>
<evidence type="ECO:0000313" key="2">
    <source>
        <dbReference type="EMBL" id="KAJ7728664.1"/>
    </source>
</evidence>
<name>A0AAD7MRE9_9AGAR</name>
<dbReference type="AlphaFoldDB" id="A0AAD7MRE9"/>
<feature type="region of interest" description="Disordered" evidence="1">
    <location>
        <begin position="1"/>
        <end position="43"/>
    </location>
</feature>
<evidence type="ECO:0000313" key="3">
    <source>
        <dbReference type="Proteomes" id="UP001215598"/>
    </source>
</evidence>
<dbReference type="Proteomes" id="UP001215598">
    <property type="component" value="Unassembled WGS sequence"/>
</dbReference>
<feature type="compositionally biased region" description="Pro residues" evidence="1">
    <location>
        <begin position="25"/>
        <end position="34"/>
    </location>
</feature>
<gene>
    <name evidence="2" type="ORF">B0H16DRAFT_1734606</name>
</gene>
<organism evidence="2 3">
    <name type="scientific">Mycena metata</name>
    <dbReference type="NCBI Taxonomy" id="1033252"/>
    <lineage>
        <taxon>Eukaryota</taxon>
        <taxon>Fungi</taxon>
        <taxon>Dikarya</taxon>
        <taxon>Basidiomycota</taxon>
        <taxon>Agaricomycotina</taxon>
        <taxon>Agaricomycetes</taxon>
        <taxon>Agaricomycetidae</taxon>
        <taxon>Agaricales</taxon>
        <taxon>Marasmiineae</taxon>
        <taxon>Mycenaceae</taxon>
        <taxon>Mycena</taxon>
    </lineage>
</organism>
<comment type="caution">
    <text evidence="2">The sequence shown here is derived from an EMBL/GenBank/DDBJ whole genome shotgun (WGS) entry which is preliminary data.</text>
</comment>